<reference evidence="1 2" key="1">
    <citation type="submission" date="2014-07" db="EMBL/GenBank/DDBJ databases">
        <title>Draft genome of Clostridium sulfidigenes 113A isolated from sediments associated with methane hydrate from Krishna Godavari basin.</title>
        <authorList>
            <person name="Honkalas V.S."/>
            <person name="Dabir A.P."/>
            <person name="Arora P."/>
            <person name="Dhakephalkar P.K."/>
        </authorList>
    </citation>
    <scope>NUCLEOTIDE SEQUENCE [LARGE SCALE GENOMIC DNA]</scope>
    <source>
        <strain evidence="1 2">113A</strain>
    </source>
</reference>
<sequence>MYSIIEHDKDNKYEKVLGSDNWKKKKPKVLSVRNTILSNQINLGYYGRYKTPLYNMKILNDESDIAQEIKKEIPDLYGDSYEKIKEGIFDFFEKLEIKLFELPYNKFQPVVEMQNAICGNLREGEYEFWKTKLNVTDEYPIVKAFYESEDEDPQTIIESIYNKTSDTELSEIISMEYYMLCIERVFYLMLNCESIDKVWEKLGDIKNHRKRYDNIKDIKMNDVSNSLRCRFEELKKCNPYEKDYIYNIYEYHKVVSDQKRKDKWLDVNDGSIQGFGNIGEVDINRWNRGYYIYSLKSIKRKLEELRCQNGKAKR</sequence>
<dbReference type="RefSeq" id="WP_035134011.1">
    <property type="nucleotide sequence ID" value="NZ_JPMD01000032.1"/>
</dbReference>
<dbReference type="Proteomes" id="UP000028542">
    <property type="component" value="Unassembled WGS sequence"/>
</dbReference>
<keyword evidence="2" id="KW-1185">Reference proteome</keyword>
<comment type="caution">
    <text evidence="1">The sequence shown here is derived from an EMBL/GenBank/DDBJ whole genome shotgun (WGS) entry which is preliminary data.</text>
</comment>
<dbReference type="STRING" id="318464.IO99_13320"/>
<gene>
    <name evidence="1" type="ORF">IO99_13320</name>
</gene>
<protein>
    <submittedName>
        <fullName evidence="1">Uncharacterized protein</fullName>
    </submittedName>
</protein>
<accession>A0A084J9L2</accession>
<dbReference type="AlphaFoldDB" id="A0A084J9L2"/>
<evidence type="ECO:0000313" key="1">
    <source>
        <dbReference type="EMBL" id="KEZ85646.1"/>
    </source>
</evidence>
<proteinExistence type="predicted"/>
<dbReference type="EMBL" id="JPMD01000032">
    <property type="protein sequence ID" value="KEZ85646.1"/>
    <property type="molecule type" value="Genomic_DNA"/>
</dbReference>
<organism evidence="1 2">
    <name type="scientific">Clostridium sulfidigenes</name>
    <dbReference type="NCBI Taxonomy" id="318464"/>
    <lineage>
        <taxon>Bacteria</taxon>
        <taxon>Bacillati</taxon>
        <taxon>Bacillota</taxon>
        <taxon>Clostridia</taxon>
        <taxon>Eubacteriales</taxon>
        <taxon>Clostridiaceae</taxon>
        <taxon>Clostridium</taxon>
    </lineage>
</organism>
<name>A0A084J9L2_9CLOT</name>
<evidence type="ECO:0000313" key="2">
    <source>
        <dbReference type="Proteomes" id="UP000028542"/>
    </source>
</evidence>